<dbReference type="Gene3D" id="2.30.40.10">
    <property type="entry name" value="Urease, subunit C, domain 1"/>
    <property type="match status" value="1"/>
</dbReference>
<reference evidence="2 3" key="1">
    <citation type="submission" date="2013-07" db="EMBL/GenBank/DDBJ databases">
        <title>The Genome Sequence of Kwoniella mangroviensis CBS10435.</title>
        <authorList>
            <consortium name="The Broad Institute Genome Sequencing Platform"/>
            <person name="Cuomo C."/>
            <person name="Litvintseva A."/>
            <person name="Chen Y."/>
            <person name="Heitman J."/>
            <person name="Sun S."/>
            <person name="Springer D."/>
            <person name="Dromer F."/>
            <person name="Young S.K."/>
            <person name="Zeng Q."/>
            <person name="Gargeya S."/>
            <person name="Fitzgerald M."/>
            <person name="Abouelleil A."/>
            <person name="Alvarado L."/>
            <person name="Berlin A.M."/>
            <person name="Chapman S.B."/>
            <person name="Dewar J."/>
            <person name="Goldberg J."/>
            <person name="Griggs A."/>
            <person name="Gujja S."/>
            <person name="Hansen M."/>
            <person name="Howarth C."/>
            <person name="Imamovic A."/>
            <person name="Larimer J."/>
            <person name="McCowan C."/>
            <person name="Murphy C."/>
            <person name="Pearson M."/>
            <person name="Priest M."/>
            <person name="Roberts A."/>
            <person name="Saif S."/>
            <person name="Shea T."/>
            <person name="Sykes S."/>
            <person name="Wortman J."/>
            <person name="Nusbaum C."/>
            <person name="Birren B."/>
        </authorList>
    </citation>
    <scope>NUCLEOTIDE SEQUENCE [LARGE SCALE GENOMIC DNA]</scope>
    <source>
        <strain evidence="2 3">CBS 10435</strain>
    </source>
</reference>
<dbReference type="Proteomes" id="UP000092583">
    <property type="component" value="Unassembled WGS sequence"/>
</dbReference>
<gene>
    <name evidence="2" type="ORF">L486_04741</name>
</gene>
<feature type="domain" description="Amidohydrolase-related" evidence="1">
    <location>
        <begin position="68"/>
        <end position="438"/>
    </location>
</feature>
<dbReference type="PANTHER" id="PTHR43135">
    <property type="entry name" value="ALPHA-D-RIBOSE 1-METHYLPHOSPHONATE 5-TRIPHOSPHATE DIPHOSPHATASE"/>
    <property type="match status" value="1"/>
</dbReference>
<dbReference type="InterPro" id="IPR006680">
    <property type="entry name" value="Amidohydro-rel"/>
</dbReference>
<accession>A0A1B9INY7</accession>
<dbReference type="Pfam" id="PF01979">
    <property type="entry name" value="Amidohydro_1"/>
    <property type="match status" value="1"/>
</dbReference>
<keyword evidence="3" id="KW-1185">Reference proteome</keyword>
<dbReference type="Gene3D" id="3.20.20.140">
    <property type="entry name" value="Metal-dependent hydrolases"/>
    <property type="match status" value="1"/>
</dbReference>
<dbReference type="CDD" id="cd01299">
    <property type="entry name" value="Met_dep_hydrolase_A"/>
    <property type="match status" value="1"/>
</dbReference>
<dbReference type="InterPro" id="IPR011059">
    <property type="entry name" value="Metal-dep_hydrolase_composite"/>
</dbReference>
<dbReference type="InterPro" id="IPR057744">
    <property type="entry name" value="OTAase-like"/>
</dbReference>
<proteinExistence type="predicted"/>
<organism evidence="2 3">
    <name type="scientific">Kwoniella mangroviensis CBS 10435</name>
    <dbReference type="NCBI Taxonomy" id="1331196"/>
    <lineage>
        <taxon>Eukaryota</taxon>
        <taxon>Fungi</taxon>
        <taxon>Dikarya</taxon>
        <taxon>Basidiomycota</taxon>
        <taxon>Agaricomycotina</taxon>
        <taxon>Tremellomycetes</taxon>
        <taxon>Tremellales</taxon>
        <taxon>Cryptococcaceae</taxon>
        <taxon>Kwoniella</taxon>
    </lineage>
</organism>
<sequence>MHQQIPHSMFDQPYTIHTSLLFNSRTLKFDKDQSIRVNPKTGRIISVTSATPNLGTVSHPDLDLRGYTVLPGFVDSHAHVFVHPYSETPSLHQERDESLTERILRAGNNAKAGLKAGFTTYRDLGTEGAFNADIGVRDAINREIIPGPRLFVATEALASSGGYEIRQENKIGGTTVPRLSDVCDGVDSVKAGVRRRLGAGADVIKFYAEYRRRTLRFPQPTWPGSKAIKYPPYTTGEEGNPILTPMNPPSTLFDQEEMNAIVREAKRAKCPVASHASSPEAVIMASNAGVTTIEHGSVPSEESLKTMKKNNTIYVPTLCVADVELDDKEYRKAVLAHAKKANEMGIRLATGGDTGVPAHGDNVRELELFLEAGISLEDTIRAATLGGWEACGGDWCGYRFGWVGEGWQADLVVLEGDLRKDTGALRRVEIVIKDGNVVVDGGIIVE</sequence>
<protein>
    <recommendedName>
        <fullName evidence="1">Amidohydrolase-related domain-containing protein</fullName>
    </recommendedName>
</protein>
<dbReference type="InterPro" id="IPR032466">
    <property type="entry name" value="Metal_Hydrolase"/>
</dbReference>
<evidence type="ECO:0000313" key="3">
    <source>
        <dbReference type="Proteomes" id="UP000092583"/>
    </source>
</evidence>
<evidence type="ECO:0000259" key="1">
    <source>
        <dbReference type="Pfam" id="PF01979"/>
    </source>
</evidence>
<dbReference type="SUPFAM" id="SSF51556">
    <property type="entry name" value="Metallo-dependent hydrolases"/>
    <property type="match status" value="1"/>
</dbReference>
<reference evidence="3" key="2">
    <citation type="submission" date="2013-12" db="EMBL/GenBank/DDBJ databases">
        <title>Evolution of pathogenesis and genome organization in the Tremellales.</title>
        <authorList>
            <person name="Cuomo C."/>
            <person name="Litvintseva A."/>
            <person name="Heitman J."/>
            <person name="Chen Y."/>
            <person name="Sun S."/>
            <person name="Springer D."/>
            <person name="Dromer F."/>
            <person name="Young S."/>
            <person name="Zeng Q."/>
            <person name="Chapman S."/>
            <person name="Gujja S."/>
            <person name="Saif S."/>
            <person name="Birren B."/>
        </authorList>
    </citation>
    <scope>NUCLEOTIDE SEQUENCE [LARGE SCALE GENOMIC DNA]</scope>
    <source>
        <strain evidence="3">CBS 10435</strain>
    </source>
</reference>
<dbReference type="SUPFAM" id="SSF51338">
    <property type="entry name" value="Composite domain of metallo-dependent hydrolases"/>
    <property type="match status" value="1"/>
</dbReference>
<dbReference type="OrthoDB" id="5595695at2759"/>
<name>A0A1B9INY7_9TREE</name>
<evidence type="ECO:0000313" key="2">
    <source>
        <dbReference type="EMBL" id="OCF57285.1"/>
    </source>
</evidence>
<dbReference type="EMBL" id="KI669463">
    <property type="protein sequence ID" value="OCF57285.1"/>
    <property type="molecule type" value="Genomic_DNA"/>
</dbReference>
<dbReference type="InterPro" id="IPR051781">
    <property type="entry name" value="Metallo-dep_Hydrolase"/>
</dbReference>
<dbReference type="GO" id="GO:0016810">
    <property type="term" value="F:hydrolase activity, acting on carbon-nitrogen (but not peptide) bonds"/>
    <property type="evidence" value="ECO:0007669"/>
    <property type="project" value="InterPro"/>
</dbReference>
<dbReference type="AlphaFoldDB" id="A0A1B9INY7"/>
<dbReference type="PANTHER" id="PTHR43135:SF3">
    <property type="entry name" value="ALPHA-D-RIBOSE 1-METHYLPHOSPHONATE 5-TRIPHOSPHATE DIPHOSPHATASE"/>
    <property type="match status" value="1"/>
</dbReference>
<dbReference type="STRING" id="1331196.A0A1B9INY7"/>